<evidence type="ECO:0000313" key="2">
    <source>
        <dbReference type="EMBL" id="GBM02846.1"/>
    </source>
</evidence>
<evidence type="ECO:0000313" key="3">
    <source>
        <dbReference type="Proteomes" id="UP000499080"/>
    </source>
</evidence>
<dbReference type="EMBL" id="BGPR01000184">
    <property type="protein sequence ID" value="GBM02846.1"/>
    <property type="molecule type" value="Genomic_DNA"/>
</dbReference>
<gene>
    <name evidence="2" type="ORF">AVEN_52025_1</name>
</gene>
<accession>A0A4Y2CG69</accession>
<dbReference type="Proteomes" id="UP000499080">
    <property type="component" value="Unassembled WGS sequence"/>
</dbReference>
<evidence type="ECO:0000256" key="1">
    <source>
        <dbReference type="SAM" id="MobiDB-lite"/>
    </source>
</evidence>
<dbReference type="AlphaFoldDB" id="A0A4Y2CG69"/>
<organism evidence="2 3">
    <name type="scientific">Araneus ventricosus</name>
    <name type="common">Orbweaver spider</name>
    <name type="synonym">Epeira ventricosa</name>
    <dbReference type="NCBI Taxonomy" id="182803"/>
    <lineage>
        <taxon>Eukaryota</taxon>
        <taxon>Metazoa</taxon>
        <taxon>Ecdysozoa</taxon>
        <taxon>Arthropoda</taxon>
        <taxon>Chelicerata</taxon>
        <taxon>Arachnida</taxon>
        <taxon>Araneae</taxon>
        <taxon>Araneomorphae</taxon>
        <taxon>Entelegynae</taxon>
        <taxon>Araneoidea</taxon>
        <taxon>Araneidae</taxon>
        <taxon>Araneus</taxon>
    </lineage>
</organism>
<keyword evidence="3" id="KW-1185">Reference proteome</keyword>
<reference evidence="2 3" key="1">
    <citation type="journal article" date="2019" name="Sci. Rep.">
        <title>Orb-weaving spider Araneus ventricosus genome elucidates the spidroin gene catalogue.</title>
        <authorList>
            <person name="Kono N."/>
            <person name="Nakamura H."/>
            <person name="Ohtoshi R."/>
            <person name="Moran D.A.P."/>
            <person name="Shinohara A."/>
            <person name="Yoshida Y."/>
            <person name="Fujiwara M."/>
            <person name="Mori M."/>
            <person name="Tomita M."/>
            <person name="Arakawa K."/>
        </authorList>
    </citation>
    <scope>NUCLEOTIDE SEQUENCE [LARGE SCALE GENOMIC DNA]</scope>
</reference>
<feature type="compositionally biased region" description="Low complexity" evidence="1">
    <location>
        <begin position="1"/>
        <end position="20"/>
    </location>
</feature>
<feature type="region of interest" description="Disordered" evidence="1">
    <location>
        <begin position="1"/>
        <end position="21"/>
    </location>
</feature>
<sequence length="88" mass="9745">MVSTSQDSSSDSDNPSVPQSFRQVELSVQPPGFYLNPLPKCLSSEKRDQDFLSEDKQFVYCQDIASLLGKLDVTFCSSAKVAFVFGQQ</sequence>
<protein>
    <submittedName>
        <fullName evidence="2">Uncharacterized protein</fullName>
    </submittedName>
</protein>
<name>A0A4Y2CG69_ARAVE</name>
<comment type="caution">
    <text evidence="2">The sequence shown here is derived from an EMBL/GenBank/DDBJ whole genome shotgun (WGS) entry which is preliminary data.</text>
</comment>
<proteinExistence type="predicted"/>